<organism evidence="6 7">
    <name type="scientific">Discina gigas</name>
    <dbReference type="NCBI Taxonomy" id="1032678"/>
    <lineage>
        <taxon>Eukaryota</taxon>
        <taxon>Fungi</taxon>
        <taxon>Dikarya</taxon>
        <taxon>Ascomycota</taxon>
        <taxon>Pezizomycotina</taxon>
        <taxon>Pezizomycetes</taxon>
        <taxon>Pezizales</taxon>
        <taxon>Discinaceae</taxon>
        <taxon>Discina</taxon>
    </lineage>
</organism>
<evidence type="ECO:0000256" key="2">
    <source>
        <dbReference type="ARBA" id="ARBA00013048"/>
    </source>
</evidence>
<keyword evidence="4" id="KW-0520">NAD</keyword>
<accession>A0ABR3GV03</accession>
<evidence type="ECO:0000313" key="7">
    <source>
        <dbReference type="Proteomes" id="UP001447188"/>
    </source>
</evidence>
<dbReference type="PANTHER" id="PTHR43866:SF3">
    <property type="entry name" value="METHYLMALONATE-SEMIALDEHYDE DEHYDROGENASE [ACYLATING], MITOCHONDRIAL"/>
    <property type="match status" value="1"/>
</dbReference>
<gene>
    <name evidence="6" type="primary">ALD6</name>
    <name evidence="6" type="ORF">Q9L58_001235</name>
</gene>
<sequence>MSKPRSLPAGASQALTATRRLHATANHLNPAAATSSISYPTSHEKIASPVNTKHFIDNKFVESRAKVWIDLHDPATNNLVTRVPQSTDAELKAAVDSAAKAFPKWKATSLLTRQQIMFKLVALIRQNWDRLAASITLEQGKTLVDARGDVLRGLQVAETACGITTQLTGEVLEVSKDMETRSYREPLGVVAAICPFNFPAMWVVLRPGAAMIIAELAREAGLPDGVLNIVHGSAKTVDFIIDEPRIKAISFVGSDKAGQYIYARGSEQGKRVQANLGAKNHAAVMPDANKNATINAIVGAAFGAAGQRCMALSTLVLVGGAQSWLPDIVEQAKKLKVDGGFEDGTDLGPVISPQSKERIEGLIQSAVDEGATLLLDGRGYKPLKYPNGNFIAPTVIANVKTNMQCYEQEIFGPVLVCLNVDTLEDAIDLINANKYGNGVAIFTNSGATAGKFQKEIESGQVGINVPIPVPLPMFSFTGNKGSVAGQGGNYFYGKAGLNFYTQLKTVTSLWRSEDAIATKASTAMPTNS</sequence>
<keyword evidence="7" id="KW-1185">Reference proteome</keyword>
<proteinExistence type="inferred from homology"/>
<dbReference type="PROSITE" id="PS00070">
    <property type="entry name" value="ALDEHYDE_DEHYDR_CYS"/>
    <property type="match status" value="1"/>
</dbReference>
<dbReference type="EC" id="1.2.1.27" evidence="2"/>
<dbReference type="NCBIfam" id="TIGR01722">
    <property type="entry name" value="MMSDH"/>
    <property type="match status" value="1"/>
</dbReference>
<dbReference type="Gene3D" id="3.40.309.10">
    <property type="entry name" value="Aldehyde Dehydrogenase, Chain A, domain 2"/>
    <property type="match status" value="1"/>
</dbReference>
<dbReference type="Gene3D" id="3.40.605.10">
    <property type="entry name" value="Aldehyde Dehydrogenase, Chain A, domain 1"/>
    <property type="match status" value="2"/>
</dbReference>
<dbReference type="InterPro" id="IPR016163">
    <property type="entry name" value="Ald_DH_C"/>
</dbReference>
<protein>
    <recommendedName>
        <fullName evidence="2">methylmalonate-semialdehyde dehydrogenase (CoA acylating)</fullName>
        <ecNumber evidence="2">1.2.1.27</ecNumber>
    </recommendedName>
</protein>
<evidence type="ECO:0000259" key="5">
    <source>
        <dbReference type="Pfam" id="PF00171"/>
    </source>
</evidence>
<keyword evidence="3" id="KW-0560">Oxidoreductase</keyword>
<evidence type="ECO:0000256" key="3">
    <source>
        <dbReference type="ARBA" id="ARBA00023002"/>
    </source>
</evidence>
<dbReference type="InterPro" id="IPR015590">
    <property type="entry name" value="Aldehyde_DH_dom"/>
</dbReference>
<name>A0ABR3GV03_9PEZI</name>
<dbReference type="InterPro" id="IPR016162">
    <property type="entry name" value="Ald_DH_N"/>
</dbReference>
<dbReference type="PANTHER" id="PTHR43866">
    <property type="entry name" value="MALONATE-SEMIALDEHYDE DEHYDROGENASE"/>
    <property type="match status" value="1"/>
</dbReference>
<dbReference type="CDD" id="cd07085">
    <property type="entry name" value="ALDH_F6_MMSDH"/>
    <property type="match status" value="1"/>
</dbReference>
<comment type="similarity">
    <text evidence="1">Belongs to the aldehyde dehydrogenase family.</text>
</comment>
<dbReference type="Proteomes" id="UP001447188">
    <property type="component" value="Unassembled WGS sequence"/>
</dbReference>
<dbReference type="Pfam" id="PF00171">
    <property type="entry name" value="Aldedh"/>
    <property type="match status" value="1"/>
</dbReference>
<evidence type="ECO:0000313" key="6">
    <source>
        <dbReference type="EMBL" id="KAL0639668.1"/>
    </source>
</evidence>
<comment type="caution">
    <text evidence="6">The sequence shown here is derived from an EMBL/GenBank/DDBJ whole genome shotgun (WGS) entry which is preliminary data.</text>
</comment>
<feature type="domain" description="Aldehyde dehydrogenase" evidence="5">
    <location>
        <begin position="207"/>
        <end position="506"/>
    </location>
</feature>
<dbReference type="EMBL" id="JBBBZM010000009">
    <property type="protein sequence ID" value="KAL0639668.1"/>
    <property type="molecule type" value="Genomic_DNA"/>
</dbReference>
<evidence type="ECO:0000256" key="4">
    <source>
        <dbReference type="ARBA" id="ARBA00023027"/>
    </source>
</evidence>
<dbReference type="InterPro" id="IPR016161">
    <property type="entry name" value="Ald_DH/histidinol_DH"/>
</dbReference>
<evidence type="ECO:0000256" key="1">
    <source>
        <dbReference type="ARBA" id="ARBA00009986"/>
    </source>
</evidence>
<dbReference type="SUPFAM" id="SSF53720">
    <property type="entry name" value="ALDH-like"/>
    <property type="match status" value="1"/>
</dbReference>
<dbReference type="InterPro" id="IPR016160">
    <property type="entry name" value="Ald_DH_CS_CYS"/>
</dbReference>
<reference evidence="6 7" key="1">
    <citation type="submission" date="2024-02" db="EMBL/GenBank/DDBJ databases">
        <title>Discinaceae phylogenomics.</title>
        <authorList>
            <person name="Dirks A.C."/>
            <person name="James T.Y."/>
        </authorList>
    </citation>
    <scope>NUCLEOTIDE SEQUENCE [LARGE SCALE GENOMIC DNA]</scope>
    <source>
        <strain evidence="6 7">ACD0624</strain>
    </source>
</reference>
<dbReference type="InterPro" id="IPR010061">
    <property type="entry name" value="MeMal-semiAld_DH"/>
</dbReference>